<keyword evidence="7" id="KW-1185">Reference proteome</keyword>
<dbReference type="Pfam" id="PF04967">
    <property type="entry name" value="HTH_10"/>
    <property type="match status" value="1"/>
</dbReference>
<dbReference type="PROSITE" id="PS50113">
    <property type="entry name" value="PAC"/>
    <property type="match status" value="1"/>
</dbReference>
<evidence type="ECO:0000313" key="7">
    <source>
        <dbReference type="Proteomes" id="UP000011867"/>
    </source>
</evidence>
<reference evidence="6 7" key="1">
    <citation type="journal article" date="2013" name="Genome Announc.">
        <title>Genome of the haloarchaeon Natronomonas moolapensis, a neutrophilic member of a previously haloalkaliphilic genus.</title>
        <authorList>
            <person name="Dyall-Smith M.L."/>
            <person name="Pfeiffer F."/>
            <person name="Oberwinkler T."/>
            <person name="Klee K."/>
            <person name="Rampp M."/>
            <person name="Palm P."/>
            <person name="Gross K."/>
            <person name="Schuster S.C."/>
            <person name="Oesterhelt D."/>
        </authorList>
    </citation>
    <scope>NUCLEOTIDE SEQUENCE [LARGE SCALE GENOMIC DNA]</scope>
    <source>
        <strain evidence="7">DSM 18674 / JCM 14361 / 8.8.11</strain>
    </source>
</reference>
<protein>
    <submittedName>
        <fullName evidence="6">Sensor/bat box HTH-10 family transcription regulator</fullName>
    </submittedName>
</protein>
<dbReference type="eggNOG" id="arCOG02276">
    <property type="taxonomic scope" value="Archaea"/>
</dbReference>
<dbReference type="Gene3D" id="3.30.450.40">
    <property type="match status" value="1"/>
</dbReference>
<evidence type="ECO:0000259" key="4">
    <source>
        <dbReference type="PROSITE" id="PS50112"/>
    </source>
</evidence>
<dbReference type="InterPro" id="IPR000700">
    <property type="entry name" value="PAS-assoc_C"/>
</dbReference>
<evidence type="ECO:0000256" key="2">
    <source>
        <dbReference type="ARBA" id="ARBA00023163"/>
    </source>
</evidence>
<dbReference type="PANTHER" id="PTHR34236">
    <property type="entry name" value="DIMETHYL SULFOXIDE REDUCTASE TRANSCRIPTIONAL ACTIVATOR"/>
    <property type="match status" value="1"/>
</dbReference>
<dbReference type="InterPro" id="IPR013655">
    <property type="entry name" value="PAS_fold_3"/>
</dbReference>
<dbReference type="RefSeq" id="WP_015408171.1">
    <property type="nucleotide sequence ID" value="NC_020388.1"/>
</dbReference>
<dbReference type="PANTHER" id="PTHR34236:SF1">
    <property type="entry name" value="DIMETHYL SULFOXIDE REDUCTASE TRANSCRIPTIONAL ACTIVATOR"/>
    <property type="match status" value="1"/>
</dbReference>
<dbReference type="Pfam" id="PF13185">
    <property type="entry name" value="GAF_2"/>
    <property type="match status" value="1"/>
</dbReference>
<dbReference type="STRING" id="268739.Nmlp_1110"/>
<evidence type="ECO:0000256" key="1">
    <source>
        <dbReference type="ARBA" id="ARBA00023015"/>
    </source>
</evidence>
<dbReference type="InterPro" id="IPR036388">
    <property type="entry name" value="WH-like_DNA-bd_sf"/>
</dbReference>
<feature type="domain" description="PAC" evidence="5">
    <location>
        <begin position="89"/>
        <end position="140"/>
    </location>
</feature>
<proteinExistence type="predicted"/>
<dbReference type="InterPro" id="IPR029016">
    <property type="entry name" value="GAF-like_dom_sf"/>
</dbReference>
<dbReference type="InterPro" id="IPR035965">
    <property type="entry name" value="PAS-like_dom_sf"/>
</dbReference>
<dbReference type="SMART" id="SM00091">
    <property type="entry name" value="PAS"/>
    <property type="match status" value="1"/>
</dbReference>
<dbReference type="GeneID" id="14650533"/>
<dbReference type="InterPro" id="IPR001610">
    <property type="entry name" value="PAC"/>
</dbReference>
<dbReference type="HOGENOM" id="CLU_513534_0_0_2"/>
<dbReference type="InterPro" id="IPR031803">
    <property type="entry name" value="BAT_GAF/HTH-assoc"/>
</dbReference>
<evidence type="ECO:0000259" key="5">
    <source>
        <dbReference type="PROSITE" id="PS50113"/>
    </source>
</evidence>
<feature type="region of interest" description="Disordered" evidence="3">
    <location>
        <begin position="213"/>
        <end position="242"/>
    </location>
</feature>
<dbReference type="OrthoDB" id="205707at2157"/>
<dbReference type="NCBIfam" id="TIGR00229">
    <property type="entry name" value="sensory_box"/>
    <property type="match status" value="1"/>
</dbReference>
<dbReference type="KEGG" id="nmo:Nmlp_1110"/>
<organism evidence="6 7">
    <name type="scientific">Natronomonas moolapensis (strain DSM 18674 / CECT 7526 / JCM 14361 / 8.8.11)</name>
    <dbReference type="NCBI Taxonomy" id="268739"/>
    <lineage>
        <taxon>Archaea</taxon>
        <taxon>Methanobacteriati</taxon>
        <taxon>Methanobacteriota</taxon>
        <taxon>Stenosarchaea group</taxon>
        <taxon>Halobacteria</taxon>
        <taxon>Halobacteriales</taxon>
        <taxon>Natronomonadaceae</taxon>
        <taxon>Natronomonas</taxon>
    </lineage>
</organism>
<sequence>MTDGGNGDVSSGDGYERFANGPVVVFTWRNESGWPVEYVSPNVERLFGYSPAELHDGNPAYAELIHDDDRDRVSREVEANSDATTERFGHEPYRIVTKSGTVRWVLDYTHIVREDGEIVRYTGYIVDVTERTERLEYVTDLNATIRSLHRALIDADSEESIRLDVCQSLADLDGIASAWIGTVDPTSSSLVPATSAGIEAEFLEARPWSLDTDSPSPAVRVAADRSSDGEYGRPEEAPEGPWRGAMLTAGYRSAFSAPIRHGGIRHGVLAVYSADPNGFDERIREILTEFGESVGYAITAVERRDALHAEGGRELVVGVEAERDDPLRALAAAVSATVDLKSVTRRENDGALLYGLIPGVDPERVLETAATIPGIRSIECLSETGIPLYEILSGEGGVASTVTGLEASLQSLCVSGDECELVVSIQRDRDRRRLLEHARGLFGDAELRAERDMIPAEATPWAALLTDVLTDRQRSVLRAAYHAGYFDGNRKRTGAEIADSLGIAQPTFSTHVRAAVRNLLSAIWDESGEE</sequence>
<keyword evidence="2" id="KW-0804">Transcription</keyword>
<dbReference type="InterPro" id="IPR003018">
    <property type="entry name" value="GAF"/>
</dbReference>
<dbReference type="SUPFAM" id="SSF55781">
    <property type="entry name" value="GAF domain-like"/>
    <property type="match status" value="1"/>
</dbReference>
<name>M1XK61_NATM8</name>
<dbReference type="InterPro" id="IPR000014">
    <property type="entry name" value="PAS"/>
</dbReference>
<evidence type="ECO:0000313" key="6">
    <source>
        <dbReference type="EMBL" id="CCQ35321.1"/>
    </source>
</evidence>
<dbReference type="Gene3D" id="1.10.10.10">
    <property type="entry name" value="Winged helix-like DNA-binding domain superfamily/Winged helix DNA-binding domain"/>
    <property type="match status" value="1"/>
</dbReference>
<dbReference type="AlphaFoldDB" id="M1XK61"/>
<dbReference type="Proteomes" id="UP000011867">
    <property type="component" value="Chromosome"/>
</dbReference>
<dbReference type="SUPFAM" id="SSF55785">
    <property type="entry name" value="PYP-like sensor domain (PAS domain)"/>
    <property type="match status" value="1"/>
</dbReference>
<feature type="compositionally biased region" description="Basic and acidic residues" evidence="3">
    <location>
        <begin position="222"/>
        <end position="236"/>
    </location>
</feature>
<dbReference type="Pfam" id="PF08447">
    <property type="entry name" value="PAS_3"/>
    <property type="match status" value="1"/>
</dbReference>
<dbReference type="CDD" id="cd00130">
    <property type="entry name" value="PAS"/>
    <property type="match status" value="1"/>
</dbReference>
<dbReference type="SMART" id="SM00086">
    <property type="entry name" value="PAC"/>
    <property type="match status" value="1"/>
</dbReference>
<keyword evidence="1" id="KW-0805">Transcription regulation</keyword>
<dbReference type="PROSITE" id="PS50112">
    <property type="entry name" value="PAS"/>
    <property type="match status" value="1"/>
</dbReference>
<feature type="domain" description="PAS" evidence="4">
    <location>
        <begin position="30"/>
        <end position="78"/>
    </location>
</feature>
<dbReference type="EMBL" id="HF582854">
    <property type="protein sequence ID" value="CCQ35321.1"/>
    <property type="molecule type" value="Genomic_DNA"/>
</dbReference>
<dbReference type="Pfam" id="PF15915">
    <property type="entry name" value="BAT"/>
    <property type="match status" value="1"/>
</dbReference>
<dbReference type="Gene3D" id="3.30.450.20">
    <property type="entry name" value="PAS domain"/>
    <property type="match status" value="1"/>
</dbReference>
<gene>
    <name evidence="6" type="ordered locus">Nmlp_1110</name>
</gene>
<evidence type="ECO:0000256" key="3">
    <source>
        <dbReference type="SAM" id="MobiDB-lite"/>
    </source>
</evidence>
<dbReference type="InterPro" id="IPR007050">
    <property type="entry name" value="HTH_bacterioopsin"/>
</dbReference>
<accession>M1XK61</accession>